<dbReference type="HOGENOM" id="CLU_048559_0_0_4"/>
<name>Q8XRQ9_RALN1</name>
<evidence type="ECO:0000313" key="4">
    <source>
        <dbReference type="Proteomes" id="UP000001436"/>
    </source>
</evidence>
<geneLocation type="plasmid" evidence="4">
    <name>megaplasmid Rsp</name>
</geneLocation>
<dbReference type="EnsemblBacteria" id="CAD17923">
    <property type="protein sequence ID" value="CAD17923"/>
    <property type="gene ID" value="RSp0772"/>
</dbReference>
<accession>Q8XRQ9</accession>
<dbReference type="EMBL" id="AL646053">
    <property type="protein sequence ID" value="CAD17923.1"/>
    <property type="molecule type" value="Genomic_DNA"/>
</dbReference>
<evidence type="ECO:0000313" key="3">
    <source>
        <dbReference type="EMBL" id="CAD17923.1"/>
    </source>
</evidence>
<dbReference type="KEGG" id="rso:RSp0772"/>
<dbReference type="STRING" id="267608.RSp0772"/>
<evidence type="ECO:0000259" key="2">
    <source>
        <dbReference type="Pfam" id="PF18443"/>
    </source>
</evidence>
<dbReference type="InterPro" id="IPR041290">
    <property type="entry name" value="Tli4_C"/>
</dbReference>
<gene>
    <name evidence="3" type="ordered locus">RSp0772</name>
</gene>
<dbReference type="Proteomes" id="UP000001436">
    <property type="component" value="Plasmid pGMI1000MP"/>
</dbReference>
<dbReference type="Pfam" id="PF18443">
    <property type="entry name" value="Tli4_N"/>
    <property type="match status" value="1"/>
</dbReference>
<organism evidence="3 4">
    <name type="scientific">Ralstonia nicotianae (strain ATCC BAA-1114 / GMI1000)</name>
    <name type="common">Ralstonia solanacearum</name>
    <dbReference type="NCBI Taxonomy" id="267608"/>
    <lineage>
        <taxon>Bacteria</taxon>
        <taxon>Pseudomonadati</taxon>
        <taxon>Pseudomonadota</taxon>
        <taxon>Betaproteobacteria</taxon>
        <taxon>Burkholderiales</taxon>
        <taxon>Burkholderiaceae</taxon>
        <taxon>Ralstonia</taxon>
        <taxon>Ralstonia solanacearum species complex</taxon>
    </lineage>
</organism>
<dbReference type="InterPro" id="IPR040761">
    <property type="entry name" value="Tli4_N"/>
</dbReference>
<dbReference type="eggNOG" id="COG1562">
    <property type="taxonomic scope" value="Bacteria"/>
</dbReference>
<keyword evidence="4" id="KW-1185">Reference proteome</keyword>
<feature type="domain" description="Tle cognate immunity protein 4 N-terminal" evidence="2">
    <location>
        <begin position="49"/>
        <end position="146"/>
    </location>
</feature>
<proteinExistence type="predicted"/>
<protein>
    <submittedName>
        <fullName evidence="3">Hypothetical signal peptide protein</fullName>
    </submittedName>
</protein>
<evidence type="ECO:0000259" key="1">
    <source>
        <dbReference type="Pfam" id="PF18426"/>
    </source>
</evidence>
<dbReference type="Pfam" id="PF18426">
    <property type="entry name" value="Tli4_C"/>
    <property type="match status" value="1"/>
</dbReference>
<reference evidence="3 4" key="1">
    <citation type="journal article" date="2002" name="Nature">
        <title>Genome sequence of the plant pathogen Ralstonia solanacearum.</title>
        <authorList>
            <person name="Salanoubat M."/>
            <person name="Genin S."/>
            <person name="Artiguenave F."/>
            <person name="Gouzy J."/>
            <person name="Mangenot S."/>
            <person name="Arlat M."/>
            <person name="Billault A."/>
            <person name="Brottier P."/>
            <person name="Camus J.C."/>
            <person name="Cattolico L."/>
            <person name="Chandler M."/>
            <person name="Choisne N."/>
            <person name="Claudel-Renard C."/>
            <person name="Cunnac S."/>
            <person name="Demange N."/>
            <person name="Gaspin C."/>
            <person name="Lavie M."/>
            <person name="Moisan A."/>
            <person name="Robert C."/>
            <person name="Saurin W."/>
            <person name="Schiex T."/>
            <person name="Siguier P."/>
            <person name="Thebault P."/>
            <person name="Whalen M."/>
            <person name="Wincker P."/>
            <person name="Levy M."/>
            <person name="Weissenbach J."/>
            <person name="Boucher C.A."/>
        </authorList>
    </citation>
    <scope>NUCLEOTIDE SEQUENCE [LARGE SCALE GENOMIC DNA]</scope>
    <source>
        <strain evidence="4">ATCC BAA-1114 / GMI1000</strain>
    </source>
</reference>
<feature type="domain" description="Tle cognate immunity protein 4 C-terminal" evidence="1">
    <location>
        <begin position="183"/>
        <end position="345"/>
    </location>
</feature>
<dbReference type="AlphaFoldDB" id="Q8XRQ9"/>
<sequence>MLHQLADSSAMRRRALLPMFVVLAMVLPCRLGHAQAMAPKVQVERMGWKTFCFGRYLVDLPAEAKVSSSSRIVGIEIEPMPVERPALLKERVEARERELMASRHTSGESMLVRRVDQGNGSVSLLSWNSPRRKILMSQESYLVANNAWRAFKYSGEISASRQDRAISLFSLLATNIRSRSDSEIPIGPGFCIDQGFIAGSDYRSEGFQVGITLPQHPNALITLDASTGAEQDRLLERVDKFFATAVAGQLSGLKILRKRQRDVGPIEAEEYATAASGNGQRVYAFAWESQGKDKSLSEQNIVAALKVLEQSVVTEHTPYRPAFKSDEEALQLWDTIIDSIRLRPGAVQPMRALASP</sequence>